<dbReference type="GO" id="GO:0004540">
    <property type="term" value="F:RNA nuclease activity"/>
    <property type="evidence" value="ECO:0007669"/>
    <property type="project" value="UniProtKB-ARBA"/>
</dbReference>
<organism evidence="3 4">
    <name type="scientific">Edhazardia aedis (strain USNM 41457)</name>
    <name type="common">Microsporidian parasite</name>
    <dbReference type="NCBI Taxonomy" id="1003232"/>
    <lineage>
        <taxon>Eukaryota</taxon>
        <taxon>Fungi</taxon>
        <taxon>Fungi incertae sedis</taxon>
        <taxon>Microsporidia</taxon>
        <taxon>Edhazardia</taxon>
    </lineage>
</organism>
<evidence type="ECO:0000313" key="4">
    <source>
        <dbReference type="Proteomes" id="UP000003163"/>
    </source>
</evidence>
<evidence type="ECO:0000313" key="3">
    <source>
        <dbReference type="EMBL" id="EJW04293.1"/>
    </source>
</evidence>
<dbReference type="AlphaFoldDB" id="J8ZX80"/>
<dbReference type="OrthoDB" id="2017974at2759"/>
<dbReference type="InParanoid" id="J8ZX80"/>
<protein>
    <recommendedName>
        <fullName evidence="2">PIN domain-containing protein</fullName>
    </recommendedName>
</protein>
<proteinExistence type="predicted"/>
<dbReference type="SUPFAM" id="SSF88723">
    <property type="entry name" value="PIN domain-like"/>
    <property type="match status" value="1"/>
</dbReference>
<dbReference type="InterPro" id="IPR029060">
    <property type="entry name" value="PIN-like_dom_sf"/>
</dbReference>
<evidence type="ECO:0000259" key="2">
    <source>
        <dbReference type="Pfam" id="PF13638"/>
    </source>
</evidence>
<gene>
    <name evidence="3" type="ORF">EDEG_01440</name>
</gene>
<dbReference type="InterPro" id="IPR002716">
    <property type="entry name" value="PIN_dom"/>
</dbReference>
<dbReference type="Gene3D" id="3.40.50.1010">
    <property type="entry name" value="5'-nuclease"/>
    <property type="match status" value="1"/>
</dbReference>
<dbReference type="VEuPathDB" id="MicrosporidiaDB:EDEG_01440"/>
<accession>J8ZX80</accession>
<feature type="region of interest" description="Disordered" evidence="1">
    <location>
        <begin position="657"/>
        <end position="692"/>
    </location>
</feature>
<dbReference type="Proteomes" id="UP000003163">
    <property type="component" value="Unassembled WGS sequence"/>
</dbReference>
<comment type="caution">
    <text evidence="3">The sequence shown here is derived from an EMBL/GenBank/DDBJ whole genome shotgun (WGS) entry which is preliminary data.</text>
</comment>
<reference evidence="4" key="2">
    <citation type="submission" date="2015-07" db="EMBL/GenBank/DDBJ databases">
        <title>Contrasting host-pathogen interactions and genome evolution in two generalist and specialist microsporidian pathogens of mosquitoes.</title>
        <authorList>
            <consortium name="The Broad Institute Genomics Platform"/>
            <consortium name="The Broad Institute Genome Sequencing Center for Infectious Disease"/>
            <person name="Cuomo C.A."/>
            <person name="Sanscrainte N.D."/>
            <person name="Goldberg J.M."/>
            <person name="Heiman D."/>
            <person name="Young S."/>
            <person name="Zeng Q."/>
            <person name="Becnel J.J."/>
            <person name="Birren B.W."/>
        </authorList>
    </citation>
    <scope>NUCLEOTIDE SEQUENCE [LARGE SCALE GENOMIC DNA]</scope>
    <source>
        <strain evidence="4">USNM 41457</strain>
    </source>
</reference>
<dbReference type="Pfam" id="PF13638">
    <property type="entry name" value="PIN_4"/>
    <property type="match status" value="1"/>
</dbReference>
<dbReference type="HOGENOM" id="CLU_356015_0_0_1"/>
<evidence type="ECO:0000256" key="1">
    <source>
        <dbReference type="SAM" id="MobiDB-lite"/>
    </source>
</evidence>
<keyword evidence="4" id="KW-1185">Reference proteome</keyword>
<sequence>MSQIKLIPDTNVLMNYYDELAEALANTTYCIFLYVPRIVLQELDNLKIKKHAARKAINMIKKTKEINKIYFETGDYSCKMDIENNVKTDINSYIKNEKHNNDDKILKFADDHRDFVFITCDRSLYLKTEMYSLRAICLEKFDLSKIIEQYEKLNNCTGLKIKPIQDENMHRSNKTFEKSDELREAKSLLYGSQNKIDGTSKQNTDYRQNGLLINGEILNYHEPPLNYTFRSDAINPTNMISINTNIQNTNRLLRKNSSDQFEIPLNDSVFACLEKKGAHTSTNYNHKKPNFGHDNYKCTEKQYNSLFHTNNVSNHLGYYPNATTTELYASETLPNTNISSYSGFLNNSMQKYESNPPPINLKCNCNNNGIGISNQMPTNFYRNNNSKSVDHNCKRDSNVIYDSRNTTIQVKNPFSVNNQCYYTPQNALQGNYPVSQYFSYPTEQFLQHNSNRTSDFENYQSNINFHNIFIDPSYHQQADLAKYQECLNNEYLRQYSLKQRCNTPEVPLFSGFGMCNGIKNTDDVNRKIQINCSKVEQKTLVDKENNSSDPNNLIISSNFSSYNDKCGDKIISPSKINIEADTKTVKSTHIYAKTHNFLGIQIDNSKTTIFNKKDENITDKIDKKQLKIEKIQENNVLNESPAQDFYKEIKYRPSCSSIKKKKEQQNNSSDGLLKESESSSENTNNSKKKNLNEDQLRKIAYGRLKSRIIETARKDSVLQKKLDNFKITDIDSIIKFTTQNFRIFQKYISAFARKKLDDIKKNLESANIHKRCKAIKDLQIVFNLNVNK</sequence>
<feature type="domain" description="PIN" evidence="2">
    <location>
        <begin position="7"/>
        <end position="135"/>
    </location>
</feature>
<reference evidence="3 4" key="1">
    <citation type="submission" date="2011-08" db="EMBL/GenBank/DDBJ databases">
        <authorList>
            <person name="Liu Z.J."/>
            <person name="Shi F.L."/>
            <person name="Lu J.Q."/>
            <person name="Li M."/>
            <person name="Wang Z.L."/>
        </authorList>
    </citation>
    <scope>NUCLEOTIDE SEQUENCE [LARGE SCALE GENOMIC DNA]</scope>
    <source>
        <strain evidence="3 4">USNM 41457</strain>
    </source>
</reference>
<name>J8ZX80_EDHAE</name>
<dbReference type="EMBL" id="AFBI03000020">
    <property type="protein sequence ID" value="EJW04293.1"/>
    <property type="molecule type" value="Genomic_DNA"/>
</dbReference>